<feature type="transmembrane region" description="Helical" evidence="1">
    <location>
        <begin position="148"/>
        <end position="166"/>
    </location>
</feature>
<proteinExistence type="predicted"/>
<feature type="transmembrane region" description="Helical" evidence="1">
    <location>
        <begin position="77"/>
        <end position="94"/>
    </location>
</feature>
<dbReference type="RefSeq" id="WP_086031437.1">
    <property type="nucleotide sequence ID" value="NZ_LAPZ01000015.1"/>
</dbReference>
<feature type="transmembrane region" description="Helical" evidence="1">
    <location>
        <begin position="251"/>
        <end position="273"/>
    </location>
</feature>
<keyword evidence="1" id="KW-0812">Transmembrane</keyword>
<feature type="transmembrane region" description="Helical" evidence="1">
    <location>
        <begin position="106"/>
        <end position="127"/>
    </location>
</feature>
<gene>
    <name evidence="2" type="ORF">WH52_13175</name>
</gene>
<keyword evidence="1" id="KW-0472">Membrane</keyword>
<feature type="transmembrane region" description="Helical" evidence="1">
    <location>
        <begin position="343"/>
        <end position="364"/>
    </location>
</feature>
<feature type="transmembrane region" description="Helical" evidence="1">
    <location>
        <begin position="285"/>
        <end position="305"/>
    </location>
</feature>
<organism evidence="2 3">
    <name type="scientific">Tenacibaculum holothuriorum</name>
    <dbReference type="NCBI Taxonomy" id="1635173"/>
    <lineage>
        <taxon>Bacteria</taxon>
        <taxon>Pseudomonadati</taxon>
        <taxon>Bacteroidota</taxon>
        <taxon>Flavobacteriia</taxon>
        <taxon>Flavobacteriales</taxon>
        <taxon>Flavobacteriaceae</taxon>
        <taxon>Tenacibaculum</taxon>
    </lineage>
</organism>
<sequence>MKLLISLGEISQKTKNTFKRFPITLIWAIIGTLFCLYVSEIEANEVFYGRVILTFILGVSWLIATRFLEEQFSNNKQWIFLITLVFLFFFYWHLPSDEARLESIYITRFILFFIAGHLLVLVAPFFFKWTKETYFNYLKTVFVAITRSLLFSLILYLGFVLALLAIKHLFSVDFDGKRFLQIFIVCIGIVNTWTYLADFPKDIHHQNKIDYGKALEVLVKYILIPLVILYLIILYAYALKITINWNLPKGWVSYLVIALSLLGFFIQILINPIQKSINSRPINKFYPWFYYALLPLIVLLFIAIFRRISEYGVTENRYFVLVLALWILAISLYMLFSKQKRMMILPLSLSILALLVSFGFWGAFSVSTNSQLQQFQKVYSEIETNGFTTTLKKKNQLRSIVYYLSDKQQLHKVETVLGYSPTTTFKTDNKWQLQNRLLDSLNIKITDTKSNTRSYFTLDQQDFVITTKGYDALKQIYLNNYHRDDQKIASYKFALQKASNRITIWKNNDSIGVLDCSLLLQTLRNKENTHNINQKLMTLEKEFEQVKFKFIFQDISLYNETEKKNTLSSANVYVLLKEKEDAE</sequence>
<dbReference type="EMBL" id="LAPZ01000015">
    <property type="protein sequence ID" value="OSY87012.1"/>
    <property type="molecule type" value="Genomic_DNA"/>
</dbReference>
<name>A0A1Y2P992_9FLAO</name>
<evidence type="ECO:0008006" key="4">
    <source>
        <dbReference type="Google" id="ProtNLM"/>
    </source>
</evidence>
<evidence type="ECO:0000256" key="1">
    <source>
        <dbReference type="SAM" id="Phobius"/>
    </source>
</evidence>
<evidence type="ECO:0000313" key="3">
    <source>
        <dbReference type="Proteomes" id="UP000194221"/>
    </source>
</evidence>
<dbReference type="STRING" id="1635173.WH52_13175"/>
<dbReference type="InterPro" id="IPR025291">
    <property type="entry name" value="DUF4153"/>
</dbReference>
<feature type="transmembrane region" description="Helical" evidence="1">
    <location>
        <begin position="317"/>
        <end position="336"/>
    </location>
</feature>
<protein>
    <recommendedName>
        <fullName evidence="4">DUF4153 domain-containing protein</fullName>
    </recommendedName>
</protein>
<feature type="transmembrane region" description="Helical" evidence="1">
    <location>
        <begin position="218"/>
        <end position="239"/>
    </location>
</feature>
<dbReference type="AlphaFoldDB" id="A0A1Y2P992"/>
<dbReference type="Proteomes" id="UP000194221">
    <property type="component" value="Unassembled WGS sequence"/>
</dbReference>
<dbReference type="Pfam" id="PF13687">
    <property type="entry name" value="DUF4153"/>
    <property type="match status" value="1"/>
</dbReference>
<reference evidence="2 3" key="1">
    <citation type="submission" date="2015-03" db="EMBL/GenBank/DDBJ databases">
        <title>Genome sequence of Tenacibaculum sp. S2-2, isolated from intestinal microbiota of sea cucumber, Apostichopus japonicas.</title>
        <authorList>
            <person name="Shao Z."/>
            <person name="Wang L."/>
            <person name="Li X."/>
        </authorList>
    </citation>
    <scope>NUCLEOTIDE SEQUENCE [LARGE SCALE GENOMIC DNA]</scope>
    <source>
        <strain evidence="2 3">S2-2</strain>
    </source>
</reference>
<feature type="transmembrane region" description="Helical" evidence="1">
    <location>
        <begin position="21"/>
        <end position="41"/>
    </location>
</feature>
<evidence type="ECO:0000313" key="2">
    <source>
        <dbReference type="EMBL" id="OSY87012.1"/>
    </source>
</evidence>
<feature type="transmembrane region" description="Helical" evidence="1">
    <location>
        <begin position="178"/>
        <end position="197"/>
    </location>
</feature>
<dbReference type="InParanoid" id="A0A1Y2P992"/>
<keyword evidence="3" id="KW-1185">Reference proteome</keyword>
<comment type="caution">
    <text evidence="2">The sequence shown here is derived from an EMBL/GenBank/DDBJ whole genome shotgun (WGS) entry which is preliminary data.</text>
</comment>
<dbReference type="OrthoDB" id="9809196at2"/>
<accession>A0A1Y2P992</accession>
<keyword evidence="1" id="KW-1133">Transmembrane helix</keyword>
<feature type="transmembrane region" description="Helical" evidence="1">
    <location>
        <begin position="47"/>
        <end position="65"/>
    </location>
</feature>